<evidence type="ECO:0000313" key="3">
    <source>
        <dbReference type="EMBL" id="KAG5668981.1"/>
    </source>
</evidence>
<protein>
    <submittedName>
        <fullName evidence="3">Uncharacterized protein</fullName>
    </submittedName>
</protein>
<feature type="compositionally biased region" description="Polar residues" evidence="2">
    <location>
        <begin position="27"/>
        <end position="52"/>
    </location>
</feature>
<feature type="compositionally biased region" description="Low complexity" evidence="2">
    <location>
        <begin position="54"/>
        <end position="68"/>
    </location>
</feature>
<evidence type="ECO:0000313" key="4">
    <source>
        <dbReference type="Proteomes" id="UP001107558"/>
    </source>
</evidence>
<dbReference type="EMBL" id="JADBJN010000004">
    <property type="protein sequence ID" value="KAG5668981.1"/>
    <property type="molecule type" value="Genomic_DNA"/>
</dbReference>
<sequence>MDPSENNENSHQDEEFAEYEESDFDRTLTTEMLSLTIGQNTDKNSDTNSYIDENSVSSTSSSQQQNSSNSITINNFHFENLQNLSIYSENSHQSQASTSKKIHQFSKSSKNSIFPVVENIVPIYENLRMKNQKIKRENAEIQEKYENSKKKFSKSLNEMKIQQQNWNRNLVLYRHRQQSVAITIENLHQIIAMLRNKLNEIQSSDSENDEVFEDIFDNVEIEE</sequence>
<feature type="coiled-coil region" evidence="1">
    <location>
        <begin position="124"/>
        <end position="151"/>
    </location>
</feature>
<keyword evidence="4" id="KW-1185">Reference proteome</keyword>
<accession>A0A9J6BGQ3</accession>
<proteinExistence type="predicted"/>
<name>A0A9J6BGQ3_POLVA</name>
<evidence type="ECO:0000256" key="2">
    <source>
        <dbReference type="SAM" id="MobiDB-lite"/>
    </source>
</evidence>
<feature type="region of interest" description="Disordered" evidence="2">
    <location>
        <begin position="1"/>
        <end position="68"/>
    </location>
</feature>
<evidence type="ECO:0000256" key="1">
    <source>
        <dbReference type="SAM" id="Coils"/>
    </source>
</evidence>
<dbReference type="Proteomes" id="UP001107558">
    <property type="component" value="Chromosome 4"/>
</dbReference>
<organism evidence="3 4">
    <name type="scientific">Polypedilum vanderplanki</name>
    <name type="common">Sleeping chironomid midge</name>
    <dbReference type="NCBI Taxonomy" id="319348"/>
    <lineage>
        <taxon>Eukaryota</taxon>
        <taxon>Metazoa</taxon>
        <taxon>Ecdysozoa</taxon>
        <taxon>Arthropoda</taxon>
        <taxon>Hexapoda</taxon>
        <taxon>Insecta</taxon>
        <taxon>Pterygota</taxon>
        <taxon>Neoptera</taxon>
        <taxon>Endopterygota</taxon>
        <taxon>Diptera</taxon>
        <taxon>Nematocera</taxon>
        <taxon>Chironomoidea</taxon>
        <taxon>Chironomidae</taxon>
        <taxon>Chironominae</taxon>
        <taxon>Polypedilum</taxon>
        <taxon>Polypedilum</taxon>
    </lineage>
</organism>
<dbReference type="AlphaFoldDB" id="A0A9J6BGQ3"/>
<keyword evidence="1" id="KW-0175">Coiled coil</keyword>
<reference evidence="3" key="1">
    <citation type="submission" date="2021-03" db="EMBL/GenBank/DDBJ databases">
        <title>Chromosome level genome of the anhydrobiotic midge Polypedilum vanderplanki.</title>
        <authorList>
            <person name="Yoshida Y."/>
            <person name="Kikawada T."/>
            <person name="Gusev O."/>
        </authorList>
    </citation>
    <scope>NUCLEOTIDE SEQUENCE</scope>
    <source>
        <strain evidence="3">NIAS01</strain>
        <tissue evidence="3">Whole body or cell culture</tissue>
    </source>
</reference>
<comment type="caution">
    <text evidence="3">The sequence shown here is derived from an EMBL/GenBank/DDBJ whole genome shotgun (WGS) entry which is preliminary data.</text>
</comment>
<gene>
    <name evidence="3" type="ORF">PVAND_016884</name>
</gene>